<evidence type="ECO:0000256" key="1">
    <source>
        <dbReference type="SAM" id="MobiDB-lite"/>
    </source>
</evidence>
<accession>N0E305</accession>
<dbReference type="Proteomes" id="UP000013167">
    <property type="component" value="Unassembled WGS sequence"/>
</dbReference>
<feature type="region of interest" description="Disordered" evidence="1">
    <location>
        <begin position="1"/>
        <end position="23"/>
    </location>
</feature>
<gene>
    <name evidence="2" type="ORF">BN10_910004</name>
</gene>
<evidence type="ECO:0000313" key="2">
    <source>
        <dbReference type="EMBL" id="CCH71363.1"/>
    </source>
</evidence>
<proteinExistence type="predicted"/>
<dbReference type="STRING" id="1193181.BN10_910004"/>
<protein>
    <submittedName>
        <fullName evidence="2">Uncharacterized protein</fullName>
    </submittedName>
</protein>
<dbReference type="AlphaFoldDB" id="N0E305"/>
<dbReference type="RefSeq" id="WP_010851190.1">
    <property type="nucleotide sequence ID" value="NZ_HF570956.1"/>
</dbReference>
<organism evidence="2 3">
    <name type="scientific">Phycicoccus elongatus Lp2</name>
    <dbReference type="NCBI Taxonomy" id="1193181"/>
    <lineage>
        <taxon>Bacteria</taxon>
        <taxon>Bacillati</taxon>
        <taxon>Actinomycetota</taxon>
        <taxon>Actinomycetes</taxon>
        <taxon>Micrococcales</taxon>
        <taxon>Intrasporangiaceae</taxon>
        <taxon>Phycicoccus</taxon>
    </lineage>
</organism>
<evidence type="ECO:0000313" key="3">
    <source>
        <dbReference type="Proteomes" id="UP000013167"/>
    </source>
</evidence>
<dbReference type="HOGENOM" id="CLU_2988996_0_0_11"/>
<name>N0E305_9MICO</name>
<keyword evidence="3" id="KW-1185">Reference proteome</keyword>
<sequence length="58" mass="6334">MTTTPGAGPEPVTPTADLTKAPLPTKRTLRARRSLPLQAGRFALINARMMRMVLKGHH</sequence>
<comment type="caution">
    <text evidence="2">The sequence shown here is derived from an EMBL/GenBank/DDBJ whole genome shotgun (WGS) entry which is preliminary data.</text>
</comment>
<reference evidence="2 3" key="1">
    <citation type="journal article" date="2013" name="ISME J.">
        <title>A metabolic model for members of the genus Tetrasphaera involved in enhanced biological phosphorus removal.</title>
        <authorList>
            <person name="Kristiansen R."/>
            <person name="Nguyen H.T.T."/>
            <person name="Saunders A.M."/>
            <person name="Nielsen J.L."/>
            <person name="Wimmer R."/>
            <person name="Le V.Q."/>
            <person name="McIlroy S.J."/>
            <person name="Petrovski S."/>
            <person name="Seviour R.J."/>
            <person name="Calteau A."/>
            <person name="Nielsen K.L."/>
            <person name="Nielsen P.H."/>
        </authorList>
    </citation>
    <scope>NUCLEOTIDE SEQUENCE [LARGE SCALE GENOMIC DNA]</scope>
    <source>
        <strain evidence="2 3">Lp2</strain>
    </source>
</reference>
<dbReference type="EMBL" id="CAIZ01000165">
    <property type="protein sequence ID" value="CCH71363.1"/>
    <property type="molecule type" value="Genomic_DNA"/>
</dbReference>